<dbReference type="InterPro" id="IPR003369">
    <property type="entry name" value="TatA/B/E"/>
</dbReference>
<keyword evidence="2 9" id="KW-0813">Transport</keyword>
<dbReference type="HAMAP" id="MF_00236">
    <property type="entry name" value="TatA_E"/>
    <property type="match status" value="1"/>
</dbReference>
<dbReference type="Proteomes" id="UP000242470">
    <property type="component" value="Unassembled WGS sequence"/>
</dbReference>
<keyword evidence="6 9" id="KW-1133">Transmembrane helix</keyword>
<keyword evidence="5 9" id="KW-0653">Protein transport</keyword>
<feature type="region of interest" description="Disordered" evidence="10">
    <location>
        <begin position="50"/>
        <end position="75"/>
    </location>
</feature>
<feature type="transmembrane region" description="Helical" evidence="9">
    <location>
        <begin position="6"/>
        <end position="27"/>
    </location>
</feature>
<reference evidence="13 15" key="2">
    <citation type="submission" date="2017-08" db="EMBL/GenBank/DDBJ databases">
        <title>Draft genome sequences of 64 type strains of genus Staph aureus.</title>
        <authorList>
            <person name="Cole K."/>
            <person name="Golubchik T."/>
            <person name="Russell J."/>
            <person name="Foster D."/>
            <person name="Llewelyn M."/>
            <person name="Wilson D."/>
            <person name="Crook D."/>
            <person name="Paul J."/>
        </authorList>
    </citation>
    <scope>NUCLEOTIDE SEQUENCE [LARGE SCALE GENOMIC DNA]</scope>
    <source>
        <strain evidence="13 15">NCTC 12101</strain>
    </source>
</reference>
<dbReference type="GO" id="GO:0008320">
    <property type="term" value="F:protein transmembrane transporter activity"/>
    <property type="evidence" value="ECO:0007669"/>
    <property type="project" value="UniProtKB-UniRule"/>
</dbReference>
<dbReference type="EMBL" id="PPQW01000056">
    <property type="protein sequence ID" value="PNZ66604.1"/>
    <property type="molecule type" value="Genomic_DNA"/>
</dbReference>
<evidence type="ECO:0000256" key="6">
    <source>
        <dbReference type="ARBA" id="ARBA00022989"/>
    </source>
</evidence>
<keyword evidence="16" id="KW-1185">Reference proteome</keyword>
<dbReference type="EMBL" id="JAUHQC010000010">
    <property type="protein sequence ID" value="MDN4533431.1"/>
    <property type="molecule type" value="Genomic_DNA"/>
</dbReference>
<keyword evidence="3 9" id="KW-1003">Cell membrane</keyword>
<dbReference type="PANTHER" id="PTHR42982:SF1">
    <property type="entry name" value="SEC-INDEPENDENT PROTEIN TRANSLOCASE PROTEIN TATA"/>
    <property type="match status" value="1"/>
</dbReference>
<evidence type="ECO:0000256" key="4">
    <source>
        <dbReference type="ARBA" id="ARBA00022692"/>
    </source>
</evidence>
<dbReference type="EMBL" id="PZDI01000016">
    <property type="protein sequence ID" value="PTH18478.1"/>
    <property type="molecule type" value="Genomic_DNA"/>
</dbReference>
<evidence type="ECO:0000256" key="9">
    <source>
        <dbReference type="HAMAP-Rule" id="MF_00236"/>
    </source>
</evidence>
<dbReference type="EMBL" id="JAUHQC010000009">
    <property type="protein sequence ID" value="MDN4533067.1"/>
    <property type="molecule type" value="Genomic_DNA"/>
</dbReference>
<dbReference type="NCBIfam" id="NF011430">
    <property type="entry name" value="PRK14861.1"/>
    <property type="match status" value="1"/>
</dbReference>
<reference evidence="14 16" key="1">
    <citation type="journal article" date="2016" name="Front. Microbiol.">
        <title>Comprehensive Phylogenetic Analysis of Bovine Non-aureus Staphylococci Species Based on Whole-Genome Sequencing.</title>
        <authorList>
            <person name="Naushad S."/>
            <person name="Barkema H.W."/>
            <person name="Luby C."/>
            <person name="Condas L.A."/>
            <person name="Nobrega D.B."/>
            <person name="Carson D.A."/>
            <person name="De Buck J."/>
        </authorList>
    </citation>
    <scope>NUCLEOTIDE SEQUENCE [LARGE SCALE GENOMIC DNA]</scope>
    <source>
        <strain evidence="14 16">SNUC 993</strain>
    </source>
</reference>
<dbReference type="GeneID" id="64981025"/>
<evidence type="ECO:0000256" key="7">
    <source>
        <dbReference type="ARBA" id="ARBA00023010"/>
    </source>
</evidence>
<evidence type="ECO:0000256" key="3">
    <source>
        <dbReference type="ARBA" id="ARBA00022475"/>
    </source>
</evidence>
<evidence type="ECO:0000256" key="2">
    <source>
        <dbReference type="ARBA" id="ARBA00022448"/>
    </source>
</evidence>
<sequence>MIESTFVLGMTGPTGLIIISIIALILFGPKKLPQFGRAIGSTLREFKSATEHITDDDEESLDTPSTKSSKQRRDK</sequence>
<evidence type="ECO:0000313" key="13">
    <source>
        <dbReference type="EMBL" id="PNZ66604.1"/>
    </source>
</evidence>
<reference evidence="14" key="3">
    <citation type="submission" date="2018-03" db="EMBL/GenBank/DDBJ databases">
        <authorList>
            <person name="Naushad S."/>
        </authorList>
    </citation>
    <scope>NUCLEOTIDE SEQUENCE</scope>
    <source>
        <strain evidence="14">SNUC 993</strain>
    </source>
</reference>
<dbReference type="Gene3D" id="1.20.5.3310">
    <property type="match status" value="1"/>
</dbReference>
<dbReference type="PANTHER" id="PTHR42982">
    <property type="entry name" value="SEC-INDEPENDENT PROTEIN TRANSLOCASE PROTEIN TATA"/>
    <property type="match status" value="1"/>
</dbReference>
<protein>
    <recommendedName>
        <fullName evidence="9">Sec-independent protein translocase protein TatA</fullName>
    </recommendedName>
</protein>
<dbReference type="Proteomes" id="UP000242694">
    <property type="component" value="Unassembled WGS sequence"/>
</dbReference>
<comment type="subunit">
    <text evidence="9">Forms a complex with TatC.</text>
</comment>
<dbReference type="Proteomes" id="UP001171687">
    <property type="component" value="Unassembled WGS sequence"/>
</dbReference>
<evidence type="ECO:0000256" key="10">
    <source>
        <dbReference type="SAM" id="MobiDB-lite"/>
    </source>
</evidence>
<gene>
    <name evidence="9 11" type="primary">tatA</name>
    <name evidence="14" type="ORF">BU607_04885</name>
    <name evidence="13" type="ORF">CD158_07970</name>
    <name evidence="11" type="ORF">QYH67_05690</name>
    <name evidence="12" type="ORF">QYH67_07630</name>
</gene>
<keyword evidence="4 9" id="KW-0812">Transmembrane</keyword>
<evidence type="ECO:0000256" key="1">
    <source>
        <dbReference type="ARBA" id="ARBA00004162"/>
    </source>
</evidence>
<dbReference type="GO" id="GO:0043953">
    <property type="term" value="P:protein transport by the Tat complex"/>
    <property type="evidence" value="ECO:0007669"/>
    <property type="project" value="UniProtKB-UniRule"/>
</dbReference>
<dbReference type="NCBIfam" id="TIGR01411">
    <property type="entry name" value="tatAE"/>
    <property type="match status" value="1"/>
</dbReference>
<keyword evidence="8 9" id="KW-0472">Membrane</keyword>
<dbReference type="Pfam" id="PF02416">
    <property type="entry name" value="TatA_B_E"/>
    <property type="match status" value="1"/>
</dbReference>
<evidence type="ECO:0000313" key="12">
    <source>
        <dbReference type="EMBL" id="MDN4533431.1"/>
    </source>
</evidence>
<keyword evidence="7 9" id="KW-0811">Translocation</keyword>
<evidence type="ECO:0000313" key="11">
    <source>
        <dbReference type="EMBL" id="MDN4533067.1"/>
    </source>
</evidence>
<evidence type="ECO:0000256" key="5">
    <source>
        <dbReference type="ARBA" id="ARBA00022927"/>
    </source>
</evidence>
<organism evidence="13 15">
    <name type="scientific">Staphylococcus auricularis</name>
    <dbReference type="NCBI Taxonomy" id="29379"/>
    <lineage>
        <taxon>Bacteria</taxon>
        <taxon>Bacillati</taxon>
        <taxon>Bacillota</taxon>
        <taxon>Bacilli</taxon>
        <taxon>Bacillales</taxon>
        <taxon>Staphylococcaceae</taxon>
        <taxon>Staphylococcus</taxon>
    </lineage>
</organism>
<comment type="subcellular location">
    <subcellularLocation>
        <location evidence="1 9">Cell membrane</location>
        <topology evidence="1 9">Single-pass membrane protein</topology>
    </subcellularLocation>
</comment>
<evidence type="ECO:0000313" key="16">
    <source>
        <dbReference type="Proteomes" id="UP000242694"/>
    </source>
</evidence>
<comment type="function">
    <text evidence="9">Part of the twin-arginine translocation (Tat) system that transports large folded proteins containing a characteristic twin-arginine motif in their signal peptide across membranes. TatA could form the protein-conducting channel of the Tat system.</text>
</comment>
<evidence type="ECO:0000313" key="15">
    <source>
        <dbReference type="Proteomes" id="UP000242470"/>
    </source>
</evidence>
<dbReference type="AlphaFoldDB" id="A0AAP8PN48"/>
<comment type="similarity">
    <text evidence="9">Belongs to the TatA/E family.</text>
</comment>
<evidence type="ECO:0000313" key="14">
    <source>
        <dbReference type="EMBL" id="PTH18478.1"/>
    </source>
</evidence>
<comment type="caution">
    <text evidence="13">The sequence shown here is derived from an EMBL/GenBank/DDBJ whole genome shotgun (WGS) entry which is preliminary data.</text>
</comment>
<accession>A0AAP8PN48</accession>
<dbReference type="RefSeq" id="WP_059106967.1">
    <property type="nucleotide sequence ID" value="NZ_AP024589.1"/>
</dbReference>
<reference evidence="11" key="4">
    <citation type="submission" date="2023-07" db="EMBL/GenBank/DDBJ databases">
        <title>Evaluation of the beneficial properties of pineapple isolates.</title>
        <authorList>
            <person name="Adefiranye O."/>
        </authorList>
    </citation>
    <scope>NUCLEOTIDE SEQUENCE</scope>
    <source>
        <strain evidence="11">PAPLE_T1</strain>
    </source>
</reference>
<proteinExistence type="inferred from homology"/>
<dbReference type="GO" id="GO:0033281">
    <property type="term" value="C:TAT protein transport complex"/>
    <property type="evidence" value="ECO:0007669"/>
    <property type="project" value="UniProtKB-UniRule"/>
</dbReference>
<name>A0AAP8PN48_9STAP</name>
<evidence type="ECO:0000256" key="8">
    <source>
        <dbReference type="ARBA" id="ARBA00023136"/>
    </source>
</evidence>
<dbReference type="InterPro" id="IPR006312">
    <property type="entry name" value="TatA/E"/>
</dbReference>